<keyword evidence="1" id="KW-0521">NADP</keyword>
<keyword evidence="5" id="KW-1185">Reference proteome</keyword>
<dbReference type="Proteomes" id="UP001148299">
    <property type="component" value="Unassembled WGS sequence"/>
</dbReference>
<reference evidence="4" key="1">
    <citation type="submission" date="2022-12" db="EMBL/GenBank/DDBJ databases">
        <authorList>
            <person name="Petersen C."/>
        </authorList>
    </citation>
    <scope>NUCLEOTIDE SEQUENCE</scope>
    <source>
        <strain evidence="4">IBT 35675</strain>
    </source>
</reference>
<reference evidence="4" key="2">
    <citation type="journal article" date="2023" name="IMA Fungus">
        <title>Comparative genomic study of the Penicillium genus elucidates a diverse pangenome and 15 lateral gene transfer events.</title>
        <authorList>
            <person name="Petersen C."/>
            <person name="Sorensen T."/>
            <person name="Nielsen M.R."/>
            <person name="Sondergaard T.E."/>
            <person name="Sorensen J.L."/>
            <person name="Fitzpatrick D.A."/>
            <person name="Frisvad J.C."/>
            <person name="Nielsen K.L."/>
        </authorList>
    </citation>
    <scope>NUCLEOTIDE SEQUENCE</scope>
    <source>
        <strain evidence="4">IBT 35675</strain>
    </source>
</reference>
<proteinExistence type="inferred from homology"/>
<evidence type="ECO:0000259" key="3">
    <source>
        <dbReference type="Pfam" id="PF07993"/>
    </source>
</evidence>
<keyword evidence="1" id="KW-0443">Lipid metabolism</keyword>
<feature type="region of interest" description="Disordered" evidence="2">
    <location>
        <begin position="67"/>
        <end position="90"/>
    </location>
</feature>
<dbReference type="EMBL" id="JAPZBR010000003">
    <property type="protein sequence ID" value="KAJ5358234.1"/>
    <property type="molecule type" value="Genomic_DNA"/>
</dbReference>
<gene>
    <name evidence="4" type="ORF">N7541_005392</name>
</gene>
<dbReference type="AlphaFoldDB" id="A0A9W9RG11"/>
<dbReference type="Gene3D" id="3.40.50.720">
    <property type="entry name" value="NAD(P)-binding Rossmann-like Domain"/>
    <property type="match status" value="1"/>
</dbReference>
<protein>
    <recommendedName>
        <fullName evidence="1">Fatty acyl-CoA reductase</fullName>
        <ecNumber evidence="1">1.2.1.84</ecNumber>
    </recommendedName>
</protein>
<evidence type="ECO:0000313" key="4">
    <source>
        <dbReference type="EMBL" id="KAJ5358234.1"/>
    </source>
</evidence>
<evidence type="ECO:0000256" key="1">
    <source>
        <dbReference type="RuleBase" id="RU363097"/>
    </source>
</evidence>
<keyword evidence="1" id="KW-0444">Lipid biosynthesis</keyword>
<organism evidence="4 5">
    <name type="scientific">Penicillium brevicompactum</name>
    <dbReference type="NCBI Taxonomy" id="5074"/>
    <lineage>
        <taxon>Eukaryota</taxon>
        <taxon>Fungi</taxon>
        <taxon>Dikarya</taxon>
        <taxon>Ascomycota</taxon>
        <taxon>Pezizomycotina</taxon>
        <taxon>Eurotiomycetes</taxon>
        <taxon>Eurotiomycetidae</taxon>
        <taxon>Eurotiales</taxon>
        <taxon>Aspergillaceae</taxon>
        <taxon>Penicillium</taxon>
    </lineage>
</organism>
<dbReference type="InterPro" id="IPR013120">
    <property type="entry name" value="FAR_NAD-bd"/>
</dbReference>
<feature type="domain" description="Thioester reductase (TE)" evidence="3">
    <location>
        <begin position="12"/>
        <end position="314"/>
    </location>
</feature>
<comment type="caution">
    <text evidence="4">The sequence shown here is derived from an EMBL/GenBank/DDBJ whole genome shotgun (WGS) entry which is preliminary data.</text>
</comment>
<dbReference type="PANTHER" id="PTHR11011">
    <property type="entry name" value="MALE STERILITY PROTEIN 2-RELATED"/>
    <property type="match status" value="1"/>
</dbReference>
<comment type="catalytic activity">
    <reaction evidence="1">
        <text>a long-chain fatty acyl-CoA + 2 NADPH + 2 H(+) = a long-chain primary fatty alcohol + 2 NADP(+) + CoA</text>
        <dbReference type="Rhea" id="RHEA:52716"/>
        <dbReference type="ChEBI" id="CHEBI:15378"/>
        <dbReference type="ChEBI" id="CHEBI:57287"/>
        <dbReference type="ChEBI" id="CHEBI:57783"/>
        <dbReference type="ChEBI" id="CHEBI:58349"/>
        <dbReference type="ChEBI" id="CHEBI:77396"/>
        <dbReference type="ChEBI" id="CHEBI:83139"/>
        <dbReference type="EC" id="1.2.1.84"/>
    </reaction>
</comment>
<dbReference type="SUPFAM" id="SSF51735">
    <property type="entry name" value="NAD(P)-binding Rossmann-fold domains"/>
    <property type="match status" value="1"/>
</dbReference>
<dbReference type="InterPro" id="IPR026055">
    <property type="entry name" value="FAR"/>
</dbReference>
<dbReference type="GO" id="GO:0080019">
    <property type="term" value="F:alcohol-forming very long-chain fatty acyl-CoA reductase activity"/>
    <property type="evidence" value="ECO:0007669"/>
    <property type="project" value="InterPro"/>
</dbReference>
<dbReference type="EC" id="1.2.1.84" evidence="1"/>
<dbReference type="GO" id="GO:0005777">
    <property type="term" value="C:peroxisome"/>
    <property type="evidence" value="ECO:0007669"/>
    <property type="project" value="TreeGrafter"/>
</dbReference>
<dbReference type="Pfam" id="PF07993">
    <property type="entry name" value="NAD_binding_4"/>
    <property type="match status" value="1"/>
</dbReference>
<dbReference type="GO" id="GO:0035336">
    <property type="term" value="P:long-chain fatty-acyl-CoA metabolic process"/>
    <property type="evidence" value="ECO:0007669"/>
    <property type="project" value="TreeGrafter"/>
</dbReference>
<accession>A0A9W9RG11</accession>
<dbReference type="PANTHER" id="PTHR11011:SF45">
    <property type="entry name" value="FATTY ACYL-COA REDUCTASE CG8306-RELATED"/>
    <property type="match status" value="1"/>
</dbReference>
<comment type="similarity">
    <text evidence="1">Belongs to the fatty acyl-CoA reductase family.</text>
</comment>
<keyword evidence="1" id="KW-0560">Oxidoreductase</keyword>
<dbReference type="GO" id="GO:0102965">
    <property type="term" value="F:alcohol-forming long-chain fatty acyl-CoA reductase activity"/>
    <property type="evidence" value="ECO:0007669"/>
    <property type="project" value="UniProtKB-EC"/>
</dbReference>
<evidence type="ECO:0000313" key="5">
    <source>
        <dbReference type="Proteomes" id="UP001148299"/>
    </source>
</evidence>
<comment type="function">
    <text evidence="1">Catalyzes the reduction of fatty acyl-CoA to fatty alcohols.</text>
</comment>
<evidence type="ECO:0000256" key="2">
    <source>
        <dbReference type="SAM" id="MobiDB-lite"/>
    </source>
</evidence>
<name>A0A9W9RG11_PENBR</name>
<sequence length="476" mass="53952">MWDFYTGKNLFITGGSGFLGTALIYRLVTQAPAAHLYILCRGGLPYVDFVSTTLVPHSQKLIMRQQEANKNMERGPPTTSSGENDRSKVLDGDMLQPDFGLTSNNLDMIRRQVHVIVHSASSIALLSSLAKLVSPVIEVSERLAHFALECKKLECFVYVSTAYANGHLFSQTDMTSEIEVQEAIFPLSHSTVSSDKDDSLRQEWYQVRKTGSSTAFESHDFPWAYAYAKHLTERLITRLFDSSDKRLLVIRPSIIDPAQCFPYRNYCRPMSSPHVIASGAFCLVLSRTVCFSSQFRNPDQESTLDQVPVDVVVDRLLVHLASGTSGPVHTVAGAARMPFLHSWNSSFKYRRIPWSLRLKWVSDSRESKRIHEIGKLYRVIGMSFKFVEGKSTAVWDQLPSSERSKLHLFADKDMLFHDHKHIRREHVWTCIVHLTKRRKMTRWLAKLLYQSLQSAESPEVSESICPCVSQGSKGQC</sequence>
<dbReference type="InterPro" id="IPR036291">
    <property type="entry name" value="NAD(P)-bd_dom_sf"/>
</dbReference>